<reference evidence="2" key="1">
    <citation type="journal article" date="2019" name="Int. J. Syst. Evol. Microbiol.">
        <title>The Global Catalogue of Microorganisms (GCM) 10K type strain sequencing project: providing services to taxonomists for standard genome sequencing and annotation.</title>
        <authorList>
            <consortium name="The Broad Institute Genomics Platform"/>
            <consortium name="The Broad Institute Genome Sequencing Center for Infectious Disease"/>
            <person name="Wu L."/>
            <person name="Ma J."/>
        </authorList>
    </citation>
    <scope>NUCLEOTIDE SEQUENCE [LARGE SCALE GENOMIC DNA]</scope>
    <source>
        <strain evidence="2">JCM 4147</strain>
    </source>
</reference>
<accession>A0ABW1GDT3</accession>
<proteinExistence type="predicted"/>
<gene>
    <name evidence="1" type="ORF">ACFP1B_02565</name>
</gene>
<sequence>MPARKREDLPVGSVLGIHEVTGPSFPKLLTGRSGQSAKRNRFFVPARCTACKREKHVREDALEKLKTSACGYCYASVDGDPEARIHVERVWNGQVQVYDRYRFHGKSRSRLHSVWTSMRERCGNPKSEKYPTYGGRDIAVMVDPAWENFLTFARWAEESGYQEGLELDRINNDLGYTPENCRWVTDLENLMNRSRFLPAPLHEALEARAARDGTDTYTVIRRSLEAHREANRQAGGGDGQ</sequence>
<comment type="caution">
    <text evidence="1">The sequence shown here is derived from an EMBL/GenBank/DDBJ whole genome shotgun (WGS) entry which is preliminary data.</text>
</comment>
<dbReference type="RefSeq" id="WP_344517345.1">
    <property type="nucleotide sequence ID" value="NZ_BAAATU010000062.1"/>
</dbReference>
<evidence type="ECO:0000313" key="1">
    <source>
        <dbReference type="EMBL" id="MFC5912328.1"/>
    </source>
</evidence>
<dbReference type="Proteomes" id="UP001596200">
    <property type="component" value="Unassembled WGS sequence"/>
</dbReference>
<protein>
    <submittedName>
        <fullName evidence="1">Uncharacterized protein</fullName>
    </submittedName>
</protein>
<dbReference type="EMBL" id="JBHSPU010000002">
    <property type="protein sequence ID" value="MFC5912328.1"/>
    <property type="molecule type" value="Genomic_DNA"/>
</dbReference>
<evidence type="ECO:0000313" key="2">
    <source>
        <dbReference type="Proteomes" id="UP001596200"/>
    </source>
</evidence>
<organism evidence="1 2">
    <name type="scientific">Streptomyces pulveraceus</name>
    <dbReference type="NCBI Taxonomy" id="68258"/>
    <lineage>
        <taxon>Bacteria</taxon>
        <taxon>Bacillati</taxon>
        <taxon>Actinomycetota</taxon>
        <taxon>Actinomycetes</taxon>
        <taxon>Kitasatosporales</taxon>
        <taxon>Streptomycetaceae</taxon>
        <taxon>Streptomyces</taxon>
    </lineage>
</organism>
<name>A0ABW1GDT3_9ACTN</name>
<keyword evidence="2" id="KW-1185">Reference proteome</keyword>